<dbReference type="GO" id="GO:0001508">
    <property type="term" value="P:action potential"/>
    <property type="evidence" value="ECO:0007669"/>
    <property type="project" value="TreeGrafter"/>
</dbReference>
<keyword evidence="2" id="KW-0813">Transport</keyword>
<dbReference type="PANTHER" id="PTHR11537:SF254">
    <property type="entry name" value="POTASSIUM VOLTAGE-GATED CHANNEL PROTEIN SHAB"/>
    <property type="match status" value="1"/>
</dbReference>
<evidence type="ECO:0000256" key="3">
    <source>
        <dbReference type="ARBA" id="ARBA00022692"/>
    </source>
</evidence>
<dbReference type="RefSeq" id="WP_127692636.1">
    <property type="nucleotide sequence ID" value="NZ_SACQ01000001.1"/>
</dbReference>
<name>A0A437QD50_9GAMM</name>
<keyword evidence="6 8" id="KW-0472">Membrane</keyword>
<protein>
    <submittedName>
        <fullName evidence="10">Ion transporter</fullName>
    </submittedName>
</protein>
<organism evidence="10 11">
    <name type="scientific">Neptunomonas marina</name>
    <dbReference type="NCBI Taxonomy" id="1815562"/>
    <lineage>
        <taxon>Bacteria</taxon>
        <taxon>Pseudomonadati</taxon>
        <taxon>Pseudomonadota</taxon>
        <taxon>Gammaproteobacteria</taxon>
        <taxon>Oceanospirillales</taxon>
        <taxon>Oceanospirillaceae</taxon>
        <taxon>Neptunomonas</taxon>
    </lineage>
</organism>
<keyword evidence="11" id="KW-1185">Reference proteome</keyword>
<evidence type="ECO:0000259" key="9">
    <source>
        <dbReference type="Pfam" id="PF07885"/>
    </source>
</evidence>
<gene>
    <name evidence="10" type="ORF">EOE65_02120</name>
</gene>
<dbReference type="InterPro" id="IPR027359">
    <property type="entry name" value="Volt_channel_dom_sf"/>
</dbReference>
<evidence type="ECO:0000256" key="5">
    <source>
        <dbReference type="ARBA" id="ARBA00023065"/>
    </source>
</evidence>
<evidence type="ECO:0000256" key="2">
    <source>
        <dbReference type="ARBA" id="ARBA00022448"/>
    </source>
</evidence>
<dbReference type="PRINTS" id="PR00169">
    <property type="entry name" value="KCHANNEL"/>
</dbReference>
<comment type="caution">
    <text evidence="10">The sequence shown here is derived from an EMBL/GenBank/DDBJ whole genome shotgun (WGS) entry which is preliminary data.</text>
</comment>
<keyword evidence="3 8" id="KW-0812">Transmembrane</keyword>
<feature type="transmembrane region" description="Helical" evidence="8">
    <location>
        <begin position="69"/>
        <end position="85"/>
    </location>
</feature>
<dbReference type="SUPFAM" id="SSF81324">
    <property type="entry name" value="Voltage-gated potassium channels"/>
    <property type="match status" value="1"/>
</dbReference>
<dbReference type="Pfam" id="PF07885">
    <property type="entry name" value="Ion_trans_2"/>
    <property type="match status" value="1"/>
</dbReference>
<feature type="domain" description="Potassium channel" evidence="9">
    <location>
        <begin position="173"/>
        <end position="227"/>
    </location>
</feature>
<dbReference type="GO" id="GO:0008076">
    <property type="term" value="C:voltage-gated potassium channel complex"/>
    <property type="evidence" value="ECO:0007669"/>
    <property type="project" value="InterPro"/>
</dbReference>
<dbReference type="AlphaFoldDB" id="A0A437QD50"/>
<evidence type="ECO:0000256" key="8">
    <source>
        <dbReference type="SAM" id="Phobius"/>
    </source>
</evidence>
<feature type="transmembrane region" description="Helical" evidence="8">
    <location>
        <begin position="35"/>
        <end position="53"/>
    </location>
</feature>
<evidence type="ECO:0000256" key="7">
    <source>
        <dbReference type="ARBA" id="ARBA00023303"/>
    </source>
</evidence>
<feature type="transmembrane region" description="Helical" evidence="8">
    <location>
        <begin position="205"/>
        <end position="230"/>
    </location>
</feature>
<dbReference type="InterPro" id="IPR013099">
    <property type="entry name" value="K_chnl_dom"/>
</dbReference>
<evidence type="ECO:0000313" key="10">
    <source>
        <dbReference type="EMBL" id="RVU32467.1"/>
    </source>
</evidence>
<sequence length="273" mass="31031">MTSPAIDRHSAFLSRIGLGGVADDENKRAKKCARLLEVPMILVALWIIIDWYLEAKGYPVDALEGLTDWITWLSFTAEAALLLTLVDDRWRYIKQNWLNLMIVAMGLPIIWGVEVFYAAGLRTLRMFIMLSIFVRLSTDVRRVLSKHHLGLTLFICFWIMVFSGLLISGIDPAFESASDGIWWAWVTVTTVGYGDLVPSTPEGRIFGALLILMGIGLFSMLTASFSVLFITQDEKKLHKEQLNSIRRVADIEKRLERIEQKLEQTLDRLDRGP</sequence>
<keyword evidence="7" id="KW-0407">Ion channel</keyword>
<evidence type="ECO:0000313" key="11">
    <source>
        <dbReference type="Proteomes" id="UP000282818"/>
    </source>
</evidence>
<feature type="transmembrane region" description="Helical" evidence="8">
    <location>
        <begin position="97"/>
        <end position="113"/>
    </location>
</feature>
<dbReference type="PANTHER" id="PTHR11537">
    <property type="entry name" value="VOLTAGE-GATED POTASSIUM CHANNEL"/>
    <property type="match status" value="1"/>
</dbReference>
<dbReference type="Gene3D" id="1.10.287.70">
    <property type="match status" value="1"/>
</dbReference>
<evidence type="ECO:0000256" key="4">
    <source>
        <dbReference type="ARBA" id="ARBA00022989"/>
    </source>
</evidence>
<keyword evidence="4 8" id="KW-1133">Transmembrane helix</keyword>
<comment type="subcellular location">
    <subcellularLocation>
        <location evidence="1">Membrane</location>
        <topology evidence="1">Multi-pass membrane protein</topology>
    </subcellularLocation>
</comment>
<dbReference type="InterPro" id="IPR028325">
    <property type="entry name" value="VG_K_chnl"/>
</dbReference>
<dbReference type="GO" id="GO:0005249">
    <property type="term" value="F:voltage-gated potassium channel activity"/>
    <property type="evidence" value="ECO:0007669"/>
    <property type="project" value="InterPro"/>
</dbReference>
<keyword evidence="5" id="KW-0406">Ion transport</keyword>
<dbReference type="Gene3D" id="1.20.120.350">
    <property type="entry name" value="Voltage-gated potassium channels. Chain C"/>
    <property type="match status" value="1"/>
</dbReference>
<dbReference type="EMBL" id="SACQ01000001">
    <property type="protein sequence ID" value="RVU32467.1"/>
    <property type="molecule type" value="Genomic_DNA"/>
</dbReference>
<proteinExistence type="predicted"/>
<accession>A0A437QD50</accession>
<evidence type="ECO:0000256" key="6">
    <source>
        <dbReference type="ARBA" id="ARBA00023136"/>
    </source>
</evidence>
<dbReference type="Proteomes" id="UP000282818">
    <property type="component" value="Unassembled WGS sequence"/>
</dbReference>
<feature type="transmembrane region" description="Helical" evidence="8">
    <location>
        <begin position="149"/>
        <end position="170"/>
    </location>
</feature>
<evidence type="ECO:0000256" key="1">
    <source>
        <dbReference type="ARBA" id="ARBA00004141"/>
    </source>
</evidence>
<reference evidence="10 11" key="1">
    <citation type="submission" date="2019-01" db="EMBL/GenBank/DDBJ databases">
        <authorList>
            <person name="Chen W.-M."/>
        </authorList>
    </citation>
    <scope>NUCLEOTIDE SEQUENCE [LARGE SCALE GENOMIC DNA]</scope>
    <source>
        <strain evidence="10 11">HPM-16</strain>
    </source>
</reference>